<dbReference type="STRING" id="158500.BES08_00440"/>
<reference evidence="2 3" key="1">
    <citation type="submission" date="2014-03" db="EMBL/GenBank/DDBJ databases">
        <title>Whole genome sequence of Novosphingobium resinovorum KF1.</title>
        <authorList>
            <person name="Gan H.M."/>
            <person name="Gan H.Y."/>
            <person name="Chew T.H."/>
            <person name="Savka M.A."/>
        </authorList>
    </citation>
    <scope>NUCLEOTIDE SEQUENCE [LARGE SCALE GENOMIC DNA]</scope>
    <source>
        <strain evidence="2 3">KF1</strain>
    </source>
</reference>
<accession>A0A031K2U3</accession>
<dbReference type="PATRIC" id="fig|158500.4.peg.34"/>
<sequence length="813" mass="86108">MRKRSPTRRISRISCSIGLFVSPFMLAAPALGDPAPFELSGPDLSIEVTRGEQTLPISRVPSLAVGDKVVVHGAFPESQGANFVLMSAFLRGATNPPPKDWIDLARTWKEKEKDKALTLTVPRDARQMVLLMVPETGGAEGVLMDAVRGKPGEFVRASQDLNQASLDHSRLNAFMAAIRAQDDSGPEYLRTVAPVLASSLSIKLQEDCLNKVIQSQASCLVENRDSLVLTDVHTSSLAETITGTPTDLALQLANTREGGAGYYSAYIAVARDVAKIFGAFNNPQFNYLPTLTVRNADRMSLLLNAAPSFKKPKSVMIAAMPAVEADIPPQLRSTAKGPICMAQGAVLPVEGAPLVFSTDFAHDMKVRLTSASGQTLELPVRARADKGGYVLAVDTLPAAFAGDVRGHLHGIWGFAPFDGPDYLLQRAGGDAWKAAGDADGLIVGRDNDVALEGMAPGCVEDVTLRQGNGAGRPLKFKAQEGRRLNVTVPLADAAAGDVRLEIRERGVAEAQTVTLRARVQASRLDALELHAGDAQGFLTGQRLDQVRSVMLGDVEFRPDELTREGGGDRLHLIAQGTGKVPNAAAVPDKATVKLEDGRNLTLPVRIAAPRPQVALLQRSVYPGPAVQGTKSLDIGSGDLLPDNGEMVFSLKAAGGARFGAGSAIEIAPAQGESIARLEIGKGLSLESPEVVVATLTAADLPPATFGAIRLRLVSKAADGREERGDWMPLTTVVRLPRIESVTCEGQDGPCTVAGRNLFLIDAVAVEDGFAQPATVQPGYTGRTLQVSGRPADGALRLRLRDAPASVVKLALDK</sequence>
<protein>
    <submittedName>
        <fullName evidence="2">Uncharacterized protein</fullName>
    </submittedName>
</protein>
<evidence type="ECO:0000256" key="1">
    <source>
        <dbReference type="SAM" id="SignalP"/>
    </source>
</evidence>
<comment type="caution">
    <text evidence="2">The sequence shown here is derived from an EMBL/GenBank/DDBJ whole genome shotgun (WGS) entry which is preliminary data.</text>
</comment>
<feature type="signal peptide" evidence="1">
    <location>
        <begin position="1"/>
        <end position="27"/>
    </location>
</feature>
<gene>
    <name evidence="2" type="ORF">BV97_00032</name>
</gene>
<dbReference type="AlphaFoldDB" id="A0A031K2U3"/>
<name>A0A031K2U3_9SPHN</name>
<organism evidence="2 3">
    <name type="scientific">Novosphingobium resinovorum</name>
    <dbReference type="NCBI Taxonomy" id="158500"/>
    <lineage>
        <taxon>Bacteria</taxon>
        <taxon>Pseudomonadati</taxon>
        <taxon>Pseudomonadota</taxon>
        <taxon>Alphaproteobacteria</taxon>
        <taxon>Sphingomonadales</taxon>
        <taxon>Sphingomonadaceae</taxon>
        <taxon>Novosphingobium</taxon>
    </lineage>
</organism>
<dbReference type="eggNOG" id="ENOG502Z8R4">
    <property type="taxonomic scope" value="Bacteria"/>
</dbReference>
<dbReference type="EMBL" id="JFYZ01000001">
    <property type="protein sequence ID" value="EZP84281.1"/>
    <property type="molecule type" value="Genomic_DNA"/>
</dbReference>
<feature type="chain" id="PRO_5001557138" evidence="1">
    <location>
        <begin position="28"/>
        <end position="813"/>
    </location>
</feature>
<keyword evidence="1" id="KW-0732">Signal</keyword>
<evidence type="ECO:0000313" key="3">
    <source>
        <dbReference type="Proteomes" id="UP000024329"/>
    </source>
</evidence>
<proteinExistence type="predicted"/>
<dbReference type="Proteomes" id="UP000024329">
    <property type="component" value="Unassembled WGS sequence"/>
</dbReference>
<evidence type="ECO:0000313" key="2">
    <source>
        <dbReference type="EMBL" id="EZP84281.1"/>
    </source>
</evidence>